<feature type="transmembrane region" description="Helical" evidence="13">
    <location>
        <begin position="381"/>
        <end position="403"/>
    </location>
</feature>
<evidence type="ECO:0000313" key="16">
    <source>
        <dbReference type="Proteomes" id="UP001374584"/>
    </source>
</evidence>
<keyword evidence="16" id="KW-1185">Reference proteome</keyword>
<feature type="domain" description="Cyclic nucleotide-binding" evidence="14">
    <location>
        <begin position="489"/>
        <end position="573"/>
    </location>
</feature>
<dbReference type="InterPro" id="IPR014710">
    <property type="entry name" value="RmlC-like_jellyroll"/>
</dbReference>
<dbReference type="InterPro" id="IPR018490">
    <property type="entry name" value="cNMP-bd_dom_sf"/>
</dbReference>
<evidence type="ECO:0000256" key="6">
    <source>
        <dbReference type="ARBA" id="ARBA00023065"/>
    </source>
</evidence>
<organism evidence="15 16">
    <name type="scientific">Phaseolus coccineus</name>
    <name type="common">Scarlet runner bean</name>
    <name type="synonym">Phaseolus multiflorus</name>
    <dbReference type="NCBI Taxonomy" id="3886"/>
    <lineage>
        <taxon>Eukaryota</taxon>
        <taxon>Viridiplantae</taxon>
        <taxon>Streptophyta</taxon>
        <taxon>Embryophyta</taxon>
        <taxon>Tracheophyta</taxon>
        <taxon>Spermatophyta</taxon>
        <taxon>Magnoliopsida</taxon>
        <taxon>eudicotyledons</taxon>
        <taxon>Gunneridae</taxon>
        <taxon>Pentapetalae</taxon>
        <taxon>rosids</taxon>
        <taxon>fabids</taxon>
        <taxon>Fabales</taxon>
        <taxon>Fabaceae</taxon>
        <taxon>Papilionoideae</taxon>
        <taxon>50 kb inversion clade</taxon>
        <taxon>NPAAA clade</taxon>
        <taxon>indigoferoid/millettioid clade</taxon>
        <taxon>Phaseoleae</taxon>
        <taxon>Phaseolus</taxon>
    </lineage>
</organism>
<evidence type="ECO:0000256" key="11">
    <source>
        <dbReference type="ARBA" id="ARBA00056117"/>
    </source>
</evidence>
<feature type="transmembrane region" description="Helical" evidence="13">
    <location>
        <begin position="98"/>
        <end position="118"/>
    </location>
</feature>
<dbReference type="Pfam" id="PF00520">
    <property type="entry name" value="Ion_trans"/>
    <property type="match status" value="1"/>
</dbReference>
<dbReference type="PANTHER" id="PTHR45651:SF117">
    <property type="entry name" value="CYCLIC NUCLEOTIDE-GATED ION CHANNEL-LIKE PROTEIN"/>
    <property type="match status" value="1"/>
</dbReference>
<evidence type="ECO:0000256" key="10">
    <source>
        <dbReference type="ARBA" id="ARBA00023303"/>
    </source>
</evidence>
<dbReference type="SUPFAM" id="SSF51206">
    <property type="entry name" value="cAMP-binding domain-like"/>
    <property type="match status" value="1"/>
</dbReference>
<evidence type="ECO:0000256" key="7">
    <source>
        <dbReference type="ARBA" id="ARBA00023136"/>
    </source>
</evidence>
<evidence type="ECO:0000256" key="4">
    <source>
        <dbReference type="ARBA" id="ARBA00022692"/>
    </source>
</evidence>
<feature type="transmembrane region" description="Helical" evidence="13">
    <location>
        <begin position="259"/>
        <end position="280"/>
    </location>
</feature>
<keyword evidence="8" id="KW-0539">Nucleus</keyword>
<evidence type="ECO:0000256" key="12">
    <source>
        <dbReference type="ARBA" id="ARBA00064416"/>
    </source>
</evidence>
<keyword evidence="10" id="KW-0407">Ion channel</keyword>
<proteinExistence type="inferred from homology"/>
<evidence type="ECO:0000259" key="14">
    <source>
        <dbReference type="PROSITE" id="PS50042"/>
    </source>
</evidence>
<protein>
    <recommendedName>
        <fullName evidence="14">Cyclic nucleotide-binding domain-containing protein</fullName>
    </recommendedName>
</protein>
<dbReference type="FunFam" id="1.10.287.630:FF:000003">
    <property type="entry name" value="Cyclic nucleotide-gated ion channel 1"/>
    <property type="match status" value="1"/>
</dbReference>
<dbReference type="AlphaFoldDB" id="A0AAN9NUV6"/>
<dbReference type="PANTHER" id="PTHR45651">
    <property type="entry name" value="CYCLIC NUCLEOTIDE-GATED ION CHANNEL 15-RELATED-RELATED"/>
    <property type="match status" value="1"/>
</dbReference>
<comment type="similarity">
    <text evidence="2">Belongs to the cyclic nucleotide-gated cation channel (TC 1.A.1.5) family.</text>
</comment>
<keyword evidence="9" id="KW-1071">Ligand-gated ion channel</keyword>
<keyword evidence="5 13" id="KW-1133">Transmembrane helix</keyword>
<dbReference type="Gene3D" id="1.10.287.70">
    <property type="match status" value="1"/>
</dbReference>
<dbReference type="SMART" id="SM00100">
    <property type="entry name" value="cNMP"/>
    <property type="match status" value="1"/>
</dbReference>
<gene>
    <name evidence="15" type="ORF">VNO80_02791</name>
</gene>
<dbReference type="GO" id="GO:0031965">
    <property type="term" value="C:nuclear membrane"/>
    <property type="evidence" value="ECO:0007669"/>
    <property type="project" value="UniProtKB-SubCell"/>
</dbReference>
<dbReference type="EMBL" id="JAYMYR010000002">
    <property type="protein sequence ID" value="KAK7377368.1"/>
    <property type="molecule type" value="Genomic_DNA"/>
</dbReference>
<keyword evidence="7 13" id="KW-0472">Membrane</keyword>
<evidence type="ECO:0000256" key="1">
    <source>
        <dbReference type="ARBA" id="ARBA00004232"/>
    </source>
</evidence>
<keyword evidence="3" id="KW-0813">Transport</keyword>
<dbReference type="PROSITE" id="PS50042">
    <property type="entry name" value="CNMP_BINDING_3"/>
    <property type="match status" value="1"/>
</dbReference>
<evidence type="ECO:0000256" key="9">
    <source>
        <dbReference type="ARBA" id="ARBA00023286"/>
    </source>
</evidence>
<comment type="subunit">
    <text evidence="12">Interacts (via N-terminus) with DMI1 (via c-terminus). The Nod factor has no effect on this interaction, implying that the complex is maintained after activation.</text>
</comment>
<dbReference type="Proteomes" id="UP001374584">
    <property type="component" value="Unassembled WGS sequence"/>
</dbReference>
<dbReference type="Pfam" id="PF00027">
    <property type="entry name" value="cNMP_binding"/>
    <property type="match status" value="1"/>
</dbReference>
<reference evidence="15 16" key="1">
    <citation type="submission" date="2024-01" db="EMBL/GenBank/DDBJ databases">
        <title>The genomes of 5 underutilized Papilionoideae crops provide insights into root nodulation and disease resistanc.</title>
        <authorList>
            <person name="Jiang F."/>
        </authorList>
    </citation>
    <scope>NUCLEOTIDE SEQUENCE [LARGE SCALE GENOMIC DNA]</scope>
    <source>
        <strain evidence="15">JINMINGXINNONG_FW02</strain>
        <tissue evidence="15">Leaves</tissue>
    </source>
</reference>
<dbReference type="SUPFAM" id="SSF81324">
    <property type="entry name" value="Voltage-gated potassium channels"/>
    <property type="match status" value="1"/>
</dbReference>
<dbReference type="Gene3D" id="1.10.287.630">
    <property type="entry name" value="Helix hairpin bin"/>
    <property type="match status" value="1"/>
</dbReference>
<evidence type="ECO:0000256" key="13">
    <source>
        <dbReference type="SAM" id="Phobius"/>
    </source>
</evidence>
<feature type="transmembrane region" description="Helical" evidence="13">
    <location>
        <begin position="187"/>
        <end position="208"/>
    </location>
</feature>
<dbReference type="InterPro" id="IPR005821">
    <property type="entry name" value="Ion_trans_dom"/>
</dbReference>
<name>A0AAN9NUV6_PHACN</name>
<dbReference type="InterPro" id="IPR000595">
    <property type="entry name" value="cNMP-bd_dom"/>
</dbReference>
<evidence type="ECO:0000313" key="15">
    <source>
        <dbReference type="EMBL" id="KAK7377368.1"/>
    </source>
</evidence>
<comment type="subcellular location">
    <subcellularLocation>
        <location evidence="1">Nucleus membrane</location>
        <topology evidence="1">Multi-pass membrane protein</topology>
    </subcellularLocation>
</comment>
<sequence>MSTAQQEKFVRFRDWNLEKSSESNYSEIKIAHSGIFRTTLSSVSEKFQNGLESGSDRIKSFRTSLKSFPYSSALSRSFSSRKKILDPQGPFLQRWNKIFVLLCVIAVSLDPLFFYVPVIDDEKKCLSLDSKMEITATVLRSFSDAFYIIHMIFQFRTGFIAPSSRVFGRGVLVEDSWAIARKYLSSYFLVDILAVLPLPQVVILVIIPKMSGFKSLNTKNLLKFVVFFQYVPRLLRVIPLYREVTRASGILTETAWAGAAFNLFLYMLASHVVGAFWYLFSIERETTCWQEACRSNTTVCNKADMYCNDYWGGLSKISTFLNTSCPIQNEDKNLFDFGMFLDALQSGVVESRDFPQKFFYCFWWGLKNLSSLGQNLGTSTYVWEICFAVFISVSGLVLFSFLIGNMQTYLQSTTTRLEEMRVKRRDAEQWMSHRLLPDGLRVRIRRYEQYKWQETRGVDEDNLVRNLPKDLRRDIKRHLCLALLMRVPMFETMDDQLLDAMCDRLKPVLFTEESYIVREGDPVDEMLFIMRGKLLTITTNGGRTGFFNSEYLKAGDFCGEELLTWALDPHSSSNLPTSTRTVQTLSEVEAFALKADDLKFVASQFRRLHSKQLRHTFRFYSQQWRSWAACFIQAAWRRYSKRKLEESLVEDENRLQNVLAKSGGSSPSLGATIYASRFAANALTLLRRNNGAKKGRVAERLPPMLFQKPAEPDFTADEQ</sequence>
<evidence type="ECO:0000256" key="8">
    <source>
        <dbReference type="ARBA" id="ARBA00023242"/>
    </source>
</evidence>
<dbReference type="CDD" id="cd00038">
    <property type="entry name" value="CAP_ED"/>
    <property type="match status" value="1"/>
</dbReference>
<keyword evidence="6" id="KW-0406">Ion transport</keyword>
<dbReference type="Gene3D" id="2.60.120.10">
    <property type="entry name" value="Jelly Rolls"/>
    <property type="match status" value="1"/>
</dbReference>
<evidence type="ECO:0000256" key="3">
    <source>
        <dbReference type="ARBA" id="ARBA00022448"/>
    </source>
</evidence>
<comment type="caution">
    <text evidence="15">The sequence shown here is derived from an EMBL/GenBank/DDBJ whole genome shotgun (WGS) entry which is preliminary data.</text>
</comment>
<keyword evidence="4 13" id="KW-0812">Transmembrane</keyword>
<dbReference type="GO" id="GO:0044325">
    <property type="term" value="F:transmembrane transporter binding"/>
    <property type="evidence" value="ECO:0007669"/>
    <property type="project" value="UniProtKB-ARBA"/>
</dbReference>
<evidence type="ECO:0000256" key="5">
    <source>
        <dbReference type="ARBA" id="ARBA00022989"/>
    </source>
</evidence>
<evidence type="ECO:0000256" key="2">
    <source>
        <dbReference type="ARBA" id="ARBA00010486"/>
    </source>
</evidence>
<accession>A0AAN9NUV6</accession>
<comment type="function">
    <text evidence="11">Cyclic nucleotide-gated channel involved in the establishment of both rhizobial and mycorrhizal associations. Required for full activation of nuclear-localized Ca(2+) oscillations by Nod and Myc factors. Simultaneous activation of the K(+)-permeable channel DMI1 and the Ca(2+) channel CNGC15 can give rise to sustained Ca(2+) oscillations. May function during fertilization in both female and male gametophytic Ca(2+) signaling.</text>
</comment>
<dbReference type="GO" id="GO:0005216">
    <property type="term" value="F:monoatomic ion channel activity"/>
    <property type="evidence" value="ECO:0007669"/>
    <property type="project" value="InterPro"/>
</dbReference>
<dbReference type="FunFam" id="2.60.120.10:FF:000024">
    <property type="entry name" value="Cyclic nucleotide-gated ion channel 1"/>
    <property type="match status" value="1"/>
</dbReference>